<keyword evidence="4" id="KW-1185">Reference proteome</keyword>
<evidence type="ECO:0000256" key="1">
    <source>
        <dbReference type="PIRSR" id="PIRSR605502-1"/>
    </source>
</evidence>
<sequence length="402" mass="45462">MEPSPFHPIPRSHFHAPHPSSPPVRAPASATHKKTQEEEDQKEAQRLDRAKGSVVGALCGDAIGTFLEFCEYEIDEQFAEFALSMPGGGHFQVGPGQVTDDGELTMCLLQGLSYAEEFSEIEMTKSCGRYYIEWMNSKPFDCGITIGNAFYKVNPKYPEMIKKRADIYCQDSQSNGSLMRSTPLAVFCHRMEVPNTEDFKAEDWEKHRDCVFKMAKFDASFTHSNKEVHYIEGLYIYMITLIINGVELDKVYDIIVDEISNSDNEVYYQWLEESKKDKLGNLSSKMGWMKHAFICCLRYLRLAAQELIDGKQPDSTFYTRSITEILIGGGDTDTNACIAGGLLGAIIGYEGLPKEMKDKVMNWDYKEHGGIKRPPFLVPKGKIDGLVEVVFSRAPAEMWKEE</sequence>
<proteinExistence type="predicted"/>
<dbReference type="Gene3D" id="1.10.4080.10">
    <property type="entry name" value="ADP-ribosylation/Crystallin J1"/>
    <property type="match status" value="1"/>
</dbReference>
<dbReference type="InterPro" id="IPR036705">
    <property type="entry name" value="Ribosyl_crysJ1_sf"/>
</dbReference>
<feature type="binding site" evidence="1">
    <location>
        <position position="334"/>
    </location>
    <ligand>
        <name>Mg(2+)</name>
        <dbReference type="ChEBI" id="CHEBI:18420"/>
        <label>1</label>
    </ligand>
</feature>
<dbReference type="InterPro" id="IPR050792">
    <property type="entry name" value="ADP-ribosylglycohydrolase"/>
</dbReference>
<dbReference type="InterPro" id="IPR005502">
    <property type="entry name" value="Ribosyl_crysJ1"/>
</dbReference>
<evidence type="ECO:0000256" key="2">
    <source>
        <dbReference type="SAM" id="MobiDB-lite"/>
    </source>
</evidence>
<evidence type="ECO:0000313" key="4">
    <source>
        <dbReference type="Proteomes" id="UP001295684"/>
    </source>
</evidence>
<dbReference type="PANTHER" id="PTHR16222:SF35">
    <property type="entry name" value="ADP-RIBOSYLGLYCOHYDROLASE"/>
    <property type="match status" value="1"/>
</dbReference>
<feature type="region of interest" description="Disordered" evidence="2">
    <location>
        <begin position="1"/>
        <end position="47"/>
    </location>
</feature>
<name>A0AAD1UB24_EUPCR</name>
<dbReference type="Proteomes" id="UP001295684">
    <property type="component" value="Unassembled WGS sequence"/>
</dbReference>
<keyword evidence="1" id="KW-0479">Metal-binding</keyword>
<feature type="binding site" evidence="1">
    <location>
        <position position="333"/>
    </location>
    <ligand>
        <name>Mg(2+)</name>
        <dbReference type="ChEBI" id="CHEBI:18420"/>
        <label>1</label>
    </ligand>
</feature>
<comment type="cofactor">
    <cofactor evidence="1">
        <name>Mg(2+)</name>
        <dbReference type="ChEBI" id="CHEBI:18420"/>
    </cofactor>
    <text evidence="1">Binds 2 magnesium ions per subunit.</text>
</comment>
<dbReference type="SUPFAM" id="SSF101478">
    <property type="entry name" value="ADP-ribosylglycohydrolase"/>
    <property type="match status" value="1"/>
</dbReference>
<feature type="binding site" evidence="1">
    <location>
        <position position="331"/>
    </location>
    <ligand>
        <name>Mg(2+)</name>
        <dbReference type="ChEBI" id="CHEBI:18420"/>
        <label>1</label>
    </ligand>
</feature>
<organism evidence="3 4">
    <name type="scientific">Euplotes crassus</name>
    <dbReference type="NCBI Taxonomy" id="5936"/>
    <lineage>
        <taxon>Eukaryota</taxon>
        <taxon>Sar</taxon>
        <taxon>Alveolata</taxon>
        <taxon>Ciliophora</taxon>
        <taxon>Intramacronucleata</taxon>
        <taxon>Spirotrichea</taxon>
        <taxon>Hypotrichia</taxon>
        <taxon>Euplotida</taxon>
        <taxon>Euplotidae</taxon>
        <taxon>Moneuplotes</taxon>
    </lineage>
</organism>
<dbReference type="PANTHER" id="PTHR16222">
    <property type="entry name" value="ADP-RIBOSYLGLYCOHYDROLASE"/>
    <property type="match status" value="1"/>
</dbReference>
<dbReference type="Pfam" id="PF03747">
    <property type="entry name" value="ADP_ribosyl_GH"/>
    <property type="match status" value="1"/>
</dbReference>
<dbReference type="EMBL" id="CAMPGE010004719">
    <property type="protein sequence ID" value="CAI2363564.1"/>
    <property type="molecule type" value="Genomic_DNA"/>
</dbReference>
<comment type="caution">
    <text evidence="3">The sequence shown here is derived from an EMBL/GenBank/DDBJ whole genome shotgun (WGS) entry which is preliminary data.</text>
</comment>
<accession>A0AAD1UB24</accession>
<reference evidence="3" key="1">
    <citation type="submission" date="2023-07" db="EMBL/GenBank/DDBJ databases">
        <authorList>
            <consortium name="AG Swart"/>
            <person name="Singh M."/>
            <person name="Singh A."/>
            <person name="Seah K."/>
            <person name="Emmerich C."/>
        </authorList>
    </citation>
    <scope>NUCLEOTIDE SEQUENCE</scope>
    <source>
        <strain evidence="3">DP1</strain>
    </source>
</reference>
<gene>
    <name evidence="3" type="ORF">ECRASSUSDP1_LOCUS4900</name>
</gene>
<keyword evidence="1" id="KW-0460">Magnesium</keyword>
<feature type="binding site" evidence="1">
    <location>
        <position position="99"/>
    </location>
    <ligand>
        <name>Mg(2+)</name>
        <dbReference type="ChEBI" id="CHEBI:18420"/>
        <label>1</label>
    </ligand>
</feature>
<dbReference type="AlphaFoldDB" id="A0AAD1UB24"/>
<feature type="binding site" evidence="1">
    <location>
        <position position="100"/>
    </location>
    <ligand>
        <name>Mg(2+)</name>
        <dbReference type="ChEBI" id="CHEBI:18420"/>
        <label>1</label>
    </ligand>
</feature>
<dbReference type="GO" id="GO:0046872">
    <property type="term" value="F:metal ion binding"/>
    <property type="evidence" value="ECO:0007669"/>
    <property type="project" value="UniProtKB-KW"/>
</dbReference>
<protein>
    <submittedName>
        <fullName evidence="3">Uncharacterized protein</fullName>
    </submittedName>
</protein>
<evidence type="ECO:0000313" key="3">
    <source>
        <dbReference type="EMBL" id="CAI2363564.1"/>
    </source>
</evidence>
<feature type="binding site" evidence="1">
    <location>
        <position position="101"/>
    </location>
    <ligand>
        <name>Mg(2+)</name>
        <dbReference type="ChEBI" id="CHEBI:18420"/>
        <label>1</label>
    </ligand>
</feature>